<dbReference type="Proteomes" id="UP000436088">
    <property type="component" value="Unassembled WGS sequence"/>
</dbReference>
<sequence length="394" mass="45097">MNKSSEYYDQVEASNLSPDNLDGSSYYSNELCFNTRDGEVIVIEQEDLLKETGDYDQVHDSNHPTHNLDEDNAVEQDDPSEEVDDYYESLLEEFEDDDEEDYYNHQSQTDSPLFEGDYRCLPLSSCNKTHLDLGNKIIMPEDSLSSIIENQVPMPLQFEIRNLSAGKVSHCGVFEFTGHGDDVVLMPDWMMENMQIEEGDYMYMKNKMLEKATYIKLQPHSNEFLEISNPKAVLEENLQQFSCLTKGDTVRISHGEPVNPTPMESSLNKEQEEEDTEKSKFKPFTGSLLHKQPPPTQSDEEPTKNPKSEPFTCLARKLIEETHSDLGSLPNRHMSDTALDQSDLKKEEEKEATDTPKFKPFMGLARKLDEEAESDPDRSCSPDRRERRLCTMAG</sequence>
<proteinExistence type="inferred from homology"/>
<evidence type="ECO:0000259" key="4">
    <source>
        <dbReference type="Pfam" id="PF03152"/>
    </source>
</evidence>
<evidence type="ECO:0000256" key="3">
    <source>
        <dbReference type="SAM" id="MobiDB-lite"/>
    </source>
</evidence>
<evidence type="ECO:0008006" key="8">
    <source>
        <dbReference type="Google" id="ProtNLM"/>
    </source>
</evidence>
<feature type="region of interest" description="Disordered" evidence="3">
    <location>
        <begin position="51"/>
        <end position="82"/>
    </location>
</feature>
<organism evidence="6 7">
    <name type="scientific">Hibiscus syriacus</name>
    <name type="common">Rose of Sharon</name>
    <dbReference type="NCBI Taxonomy" id="106335"/>
    <lineage>
        <taxon>Eukaryota</taxon>
        <taxon>Viridiplantae</taxon>
        <taxon>Streptophyta</taxon>
        <taxon>Embryophyta</taxon>
        <taxon>Tracheophyta</taxon>
        <taxon>Spermatophyta</taxon>
        <taxon>Magnoliopsida</taxon>
        <taxon>eudicotyledons</taxon>
        <taxon>Gunneridae</taxon>
        <taxon>Pentapetalae</taxon>
        <taxon>rosids</taxon>
        <taxon>malvids</taxon>
        <taxon>Malvales</taxon>
        <taxon>Malvaceae</taxon>
        <taxon>Malvoideae</taxon>
        <taxon>Hibiscus</taxon>
    </lineage>
</organism>
<dbReference type="Gene3D" id="2.40.40.50">
    <property type="entry name" value="Ubiquitin fusion degradation protein UFD1, N-terminal domain"/>
    <property type="match status" value="1"/>
</dbReference>
<feature type="domain" description="Ubiquitin fusion degradation protein UFD1 N-terminal subdomain 1" evidence="4">
    <location>
        <begin position="114"/>
        <end position="207"/>
    </location>
</feature>
<gene>
    <name evidence="6" type="ORF">F3Y22_tig00116959pilonHSYRG00583</name>
</gene>
<evidence type="ECO:0000256" key="2">
    <source>
        <dbReference type="ARBA" id="ARBA00022786"/>
    </source>
</evidence>
<dbReference type="GO" id="GO:0034098">
    <property type="term" value="C:VCP-NPL4-UFD1 AAA ATPase complex"/>
    <property type="evidence" value="ECO:0007669"/>
    <property type="project" value="TreeGrafter"/>
</dbReference>
<feature type="compositionally biased region" description="Basic and acidic residues" evidence="3">
    <location>
        <begin position="342"/>
        <end position="357"/>
    </location>
</feature>
<dbReference type="InterPro" id="IPR055418">
    <property type="entry name" value="UFD1_N2"/>
</dbReference>
<evidence type="ECO:0000256" key="1">
    <source>
        <dbReference type="ARBA" id="ARBA00006043"/>
    </source>
</evidence>
<dbReference type="InterPro" id="IPR055417">
    <property type="entry name" value="UFD1_N1"/>
</dbReference>
<evidence type="ECO:0000313" key="7">
    <source>
        <dbReference type="Proteomes" id="UP000436088"/>
    </source>
</evidence>
<dbReference type="GO" id="GO:0006511">
    <property type="term" value="P:ubiquitin-dependent protein catabolic process"/>
    <property type="evidence" value="ECO:0007669"/>
    <property type="project" value="InterPro"/>
</dbReference>
<keyword evidence="7" id="KW-1185">Reference proteome</keyword>
<dbReference type="GO" id="GO:0031593">
    <property type="term" value="F:polyubiquitin modification-dependent protein binding"/>
    <property type="evidence" value="ECO:0007669"/>
    <property type="project" value="TreeGrafter"/>
</dbReference>
<evidence type="ECO:0000313" key="6">
    <source>
        <dbReference type="EMBL" id="KAE8660055.1"/>
    </source>
</evidence>
<dbReference type="InterPro" id="IPR042299">
    <property type="entry name" value="Ufd1-like_Nn"/>
</dbReference>
<feature type="domain" description="Ubiquitin fusion degradation protein UFD1 N-terminal subdomain 2" evidence="5">
    <location>
        <begin position="211"/>
        <end position="255"/>
    </location>
</feature>
<dbReference type="EMBL" id="VEPZ02001734">
    <property type="protein sequence ID" value="KAE8660055.1"/>
    <property type="molecule type" value="Genomic_DNA"/>
</dbReference>
<evidence type="ECO:0000259" key="5">
    <source>
        <dbReference type="Pfam" id="PF24842"/>
    </source>
</evidence>
<comment type="similarity">
    <text evidence="1">Belongs to the UFD1 family.</text>
</comment>
<keyword evidence="2" id="KW-0833">Ubl conjugation pathway</keyword>
<dbReference type="AlphaFoldDB" id="A0A6A2WXQ1"/>
<feature type="compositionally biased region" description="Acidic residues" evidence="3">
    <location>
        <begin position="70"/>
        <end position="82"/>
    </location>
</feature>
<dbReference type="Pfam" id="PF03152">
    <property type="entry name" value="UFD1_N1"/>
    <property type="match status" value="1"/>
</dbReference>
<dbReference type="InterPro" id="IPR004854">
    <property type="entry name" value="Ufd1-like"/>
</dbReference>
<protein>
    <recommendedName>
        <fullName evidence="8">Ubiquitin fusion degradation protein 1-like protein</fullName>
    </recommendedName>
</protein>
<dbReference type="PANTHER" id="PTHR12555:SF13">
    <property type="entry name" value="UBIQUITIN RECOGNITION FACTOR IN ER-ASSOCIATED DEGRADATION PROTEIN 1"/>
    <property type="match status" value="1"/>
</dbReference>
<comment type="caution">
    <text evidence="6">The sequence shown here is derived from an EMBL/GenBank/DDBJ whole genome shotgun (WGS) entry which is preliminary data.</text>
</comment>
<feature type="region of interest" description="Disordered" evidence="3">
    <location>
        <begin position="250"/>
        <end position="309"/>
    </location>
</feature>
<dbReference type="PANTHER" id="PTHR12555">
    <property type="entry name" value="UBIQUITIN FUSION DEGRADATON PROTEIN 1"/>
    <property type="match status" value="1"/>
</dbReference>
<dbReference type="GO" id="GO:0036503">
    <property type="term" value="P:ERAD pathway"/>
    <property type="evidence" value="ECO:0007669"/>
    <property type="project" value="TreeGrafter"/>
</dbReference>
<dbReference type="Pfam" id="PF24842">
    <property type="entry name" value="UFD1_N2"/>
    <property type="match status" value="1"/>
</dbReference>
<name>A0A6A2WXQ1_HIBSY</name>
<feature type="region of interest" description="Disordered" evidence="3">
    <location>
        <begin position="1"/>
        <end position="24"/>
    </location>
</feature>
<feature type="compositionally biased region" description="Basic and acidic residues" evidence="3">
    <location>
        <begin position="51"/>
        <end position="69"/>
    </location>
</feature>
<accession>A0A6A2WXQ1</accession>
<feature type="region of interest" description="Disordered" evidence="3">
    <location>
        <begin position="322"/>
        <end position="394"/>
    </location>
</feature>
<feature type="compositionally biased region" description="Basic and acidic residues" evidence="3">
    <location>
        <begin position="375"/>
        <end position="394"/>
    </location>
</feature>
<reference evidence="6" key="1">
    <citation type="submission" date="2019-09" db="EMBL/GenBank/DDBJ databases">
        <title>Draft genome information of white flower Hibiscus syriacus.</title>
        <authorList>
            <person name="Kim Y.-M."/>
        </authorList>
    </citation>
    <scope>NUCLEOTIDE SEQUENCE [LARGE SCALE GENOMIC DNA]</scope>
    <source>
        <strain evidence="6">YM2019G1</strain>
    </source>
</reference>
<dbReference type="Gene3D" id="3.10.330.10">
    <property type="match status" value="1"/>
</dbReference>